<name>A0A841KSV6_9GAMM</name>
<feature type="compositionally biased region" description="Basic and acidic residues" evidence="1">
    <location>
        <begin position="564"/>
        <end position="574"/>
    </location>
</feature>
<evidence type="ECO:0000256" key="1">
    <source>
        <dbReference type="SAM" id="MobiDB-lite"/>
    </source>
</evidence>
<dbReference type="PANTHER" id="PTHR30441:SF4">
    <property type="entry name" value="PROTEIN ASMA"/>
    <property type="match status" value="1"/>
</dbReference>
<dbReference type="InterPro" id="IPR052894">
    <property type="entry name" value="AsmA-related"/>
</dbReference>
<protein>
    <submittedName>
        <fullName evidence="2">AsmA protein</fullName>
    </submittedName>
</protein>
<gene>
    <name evidence="2" type="ORF">HNQ86_002369</name>
</gene>
<dbReference type="EMBL" id="JACHET010000001">
    <property type="protein sequence ID" value="MBB6185024.1"/>
    <property type="molecule type" value="Genomic_DNA"/>
</dbReference>
<evidence type="ECO:0000313" key="2">
    <source>
        <dbReference type="EMBL" id="MBB6185024.1"/>
    </source>
</evidence>
<organism evidence="2 3">
    <name type="scientific">Oleiagrimonas soli</name>
    <dbReference type="NCBI Taxonomy" id="1543381"/>
    <lineage>
        <taxon>Bacteria</taxon>
        <taxon>Pseudomonadati</taxon>
        <taxon>Pseudomonadota</taxon>
        <taxon>Gammaproteobacteria</taxon>
        <taxon>Lysobacterales</taxon>
        <taxon>Rhodanobacteraceae</taxon>
        <taxon>Oleiagrimonas</taxon>
    </lineage>
</organism>
<feature type="region of interest" description="Disordered" evidence="1">
    <location>
        <begin position="534"/>
        <end position="574"/>
    </location>
</feature>
<dbReference type="OrthoDB" id="9757969at2"/>
<dbReference type="PANTHER" id="PTHR30441">
    <property type="entry name" value="DUF748 DOMAIN-CONTAINING PROTEIN"/>
    <property type="match status" value="1"/>
</dbReference>
<accession>A0A841KSV6</accession>
<feature type="compositionally biased region" description="Low complexity" evidence="1">
    <location>
        <begin position="541"/>
        <end position="554"/>
    </location>
</feature>
<evidence type="ECO:0000313" key="3">
    <source>
        <dbReference type="Proteomes" id="UP000560000"/>
    </source>
</evidence>
<dbReference type="Proteomes" id="UP000560000">
    <property type="component" value="Unassembled WGS sequence"/>
</dbReference>
<dbReference type="RefSeq" id="WP_052395322.1">
    <property type="nucleotide sequence ID" value="NZ_JACHET010000001.1"/>
</dbReference>
<dbReference type="GO" id="GO:0090313">
    <property type="term" value="P:regulation of protein targeting to membrane"/>
    <property type="evidence" value="ECO:0007669"/>
    <property type="project" value="TreeGrafter"/>
</dbReference>
<sequence>MKRLLIVLVAVVLGIVVLAAGALLLVDANRFRPQIQASLSEALGRPVTLGKLHVSVLSGSLDADDITIGDDPAFGKQPFVSAKSLAVGVRLWPLIVHRELHVTTLTLDRPYVHLRENRAGRWNFASIGVGDAKAATPAATQTGGDAVPALRVDSLRIRDGSIELTRAAGGSRTYSHVQLSADRIATDAAFPFSMRADIAGGGSLQLDGDLGPWRAGNAALTPLKAHLVMKHLDLVGAGLMSAHDGVGGVLDLDTQIASSKGVLHSKGRIDAHKLQLVASGSPAPQPVRVDYQADYNLSASTGAITDTTLGSGKATLALSGRFDSRGKVMQLDLTMRGSKLPIDDLQPLLPAFGVVLPKNSRLSGGTLNVNLHARGPLDALVISGPVSADNTRLAGFSLGQKLGGALSLAGIQAPSDTVIQHAEASLTIAPSGIRADPAKAVIQGLGDIAGKGRMAASGALDFDMLVKLNADLTKNAASGKLLSQSKAGRVLGGLLGGSSQNGIGVHVGGTASDPSFRLDPSAVAGLLRSGLGAKSATDANSTQSTSSQKTQSTKDVLGNLLRGALDKNKSGTGK</sequence>
<reference evidence="2 3" key="1">
    <citation type="submission" date="2020-08" db="EMBL/GenBank/DDBJ databases">
        <title>Genomic Encyclopedia of Type Strains, Phase IV (KMG-IV): sequencing the most valuable type-strain genomes for metagenomic binning, comparative biology and taxonomic classification.</title>
        <authorList>
            <person name="Goeker M."/>
        </authorList>
    </citation>
    <scope>NUCLEOTIDE SEQUENCE [LARGE SCALE GENOMIC DNA]</scope>
    <source>
        <strain evidence="2 3">DSM 107085</strain>
    </source>
</reference>
<dbReference type="AlphaFoldDB" id="A0A841KSV6"/>
<comment type="caution">
    <text evidence="2">The sequence shown here is derived from an EMBL/GenBank/DDBJ whole genome shotgun (WGS) entry which is preliminary data.</text>
</comment>
<dbReference type="InterPro" id="IPR008023">
    <property type="entry name" value="DUF748"/>
</dbReference>
<dbReference type="GO" id="GO:0005886">
    <property type="term" value="C:plasma membrane"/>
    <property type="evidence" value="ECO:0007669"/>
    <property type="project" value="TreeGrafter"/>
</dbReference>
<proteinExistence type="predicted"/>
<dbReference type="Pfam" id="PF05359">
    <property type="entry name" value="DUF748"/>
    <property type="match status" value="1"/>
</dbReference>